<keyword evidence="2" id="KW-1185">Reference proteome</keyword>
<comment type="caution">
    <text evidence="1">The sequence shown here is derived from an EMBL/GenBank/DDBJ whole genome shotgun (WGS) entry which is preliminary data.</text>
</comment>
<protein>
    <submittedName>
        <fullName evidence="1">Uncharacterized protein</fullName>
    </submittedName>
</protein>
<proteinExistence type="predicted"/>
<accession>A0ABT1JNR9</accession>
<organism evidence="1 2">
    <name type="scientific">Actinoalloteichus caeruleus DSM 43889</name>
    <dbReference type="NCBI Taxonomy" id="1120930"/>
    <lineage>
        <taxon>Bacteria</taxon>
        <taxon>Bacillati</taxon>
        <taxon>Actinomycetota</taxon>
        <taxon>Actinomycetes</taxon>
        <taxon>Pseudonocardiales</taxon>
        <taxon>Pseudonocardiaceae</taxon>
        <taxon>Actinoalloteichus</taxon>
        <taxon>Actinoalloteichus cyanogriseus</taxon>
    </lineage>
</organism>
<reference evidence="1 2" key="1">
    <citation type="submission" date="2022-06" db="EMBL/GenBank/DDBJ databases">
        <title>Genomic Encyclopedia of Type Strains, Phase I: the one thousand microbial genomes (KMG-I) project.</title>
        <authorList>
            <person name="Kyrpides N."/>
        </authorList>
    </citation>
    <scope>NUCLEOTIDE SEQUENCE [LARGE SCALE GENOMIC DNA]</scope>
    <source>
        <strain evidence="1 2">DSM 43889</strain>
    </source>
</reference>
<evidence type="ECO:0000313" key="2">
    <source>
        <dbReference type="Proteomes" id="UP000791080"/>
    </source>
</evidence>
<name>A0ABT1JNR9_ACTCY</name>
<dbReference type="Proteomes" id="UP000791080">
    <property type="component" value="Unassembled WGS sequence"/>
</dbReference>
<dbReference type="EMBL" id="AUBJ02000001">
    <property type="protein sequence ID" value="MCP2334170.1"/>
    <property type="molecule type" value="Genomic_DNA"/>
</dbReference>
<sequence>MVSNNVATAIVVVRSSRMSLVAYDRYRPTTPALTALAGILPTGSSLRPVFGGVRRVDRVGD</sequence>
<evidence type="ECO:0000313" key="1">
    <source>
        <dbReference type="EMBL" id="MCP2334170.1"/>
    </source>
</evidence>
<gene>
    <name evidence="1" type="ORF">G443_004440</name>
</gene>